<organism evidence="6 7">
    <name type="scientific">Microvirga subterranea</name>
    <dbReference type="NCBI Taxonomy" id="186651"/>
    <lineage>
        <taxon>Bacteria</taxon>
        <taxon>Pseudomonadati</taxon>
        <taxon>Pseudomonadota</taxon>
        <taxon>Alphaproteobacteria</taxon>
        <taxon>Hyphomicrobiales</taxon>
        <taxon>Methylobacteriaceae</taxon>
        <taxon>Microvirga</taxon>
    </lineage>
</organism>
<evidence type="ECO:0000256" key="3">
    <source>
        <dbReference type="ARBA" id="ARBA00022970"/>
    </source>
</evidence>
<feature type="chain" id="PRO_5016579618" evidence="4">
    <location>
        <begin position="19"/>
        <end position="390"/>
    </location>
</feature>
<reference evidence="6 7" key="1">
    <citation type="submission" date="2018-07" db="EMBL/GenBank/DDBJ databases">
        <title>Genomic Encyclopedia of Type Strains, Phase IV (KMG-IV): sequencing the most valuable type-strain genomes for metagenomic binning, comparative biology and taxonomic classification.</title>
        <authorList>
            <person name="Goeker M."/>
        </authorList>
    </citation>
    <scope>NUCLEOTIDE SEQUENCE [LARGE SCALE GENOMIC DNA]</scope>
    <source>
        <strain evidence="6 7">DSM 14364</strain>
    </source>
</reference>
<dbReference type="InterPro" id="IPR028082">
    <property type="entry name" value="Peripla_BP_I"/>
</dbReference>
<comment type="caution">
    <text evidence="6">The sequence shown here is derived from an EMBL/GenBank/DDBJ whole genome shotgun (WGS) entry which is preliminary data.</text>
</comment>
<dbReference type="Proteomes" id="UP000254925">
    <property type="component" value="Unassembled WGS sequence"/>
</dbReference>
<dbReference type="RefSeq" id="WP_114769361.1">
    <property type="nucleotide sequence ID" value="NZ_QQBB01000002.1"/>
</dbReference>
<dbReference type="PANTHER" id="PTHR30483">
    <property type="entry name" value="LEUCINE-SPECIFIC-BINDING PROTEIN"/>
    <property type="match status" value="1"/>
</dbReference>
<evidence type="ECO:0000256" key="2">
    <source>
        <dbReference type="ARBA" id="ARBA00022729"/>
    </source>
</evidence>
<dbReference type="AlphaFoldDB" id="A0A370HW72"/>
<dbReference type="GO" id="GO:0006865">
    <property type="term" value="P:amino acid transport"/>
    <property type="evidence" value="ECO:0007669"/>
    <property type="project" value="UniProtKB-KW"/>
</dbReference>
<keyword evidence="7" id="KW-1185">Reference proteome</keyword>
<dbReference type="InterPro" id="IPR051010">
    <property type="entry name" value="BCAA_transport"/>
</dbReference>
<gene>
    <name evidence="6" type="ORF">DES45_102599</name>
</gene>
<evidence type="ECO:0000256" key="1">
    <source>
        <dbReference type="ARBA" id="ARBA00010062"/>
    </source>
</evidence>
<dbReference type="InterPro" id="IPR028081">
    <property type="entry name" value="Leu-bd"/>
</dbReference>
<dbReference type="OrthoDB" id="5341635at2"/>
<protein>
    <submittedName>
        <fullName evidence="6">Amino acid/amide ABC transporter substrate-binding protein (HAAT family)</fullName>
    </submittedName>
</protein>
<keyword evidence="3" id="KW-0813">Transport</keyword>
<sequence>MRWFLVLVALFLAGSAAADTQTILVGLLAQERDAAQPVSPLDRDSSDEGVAGARLGIADNNTTGRFTGQRFVLIERTIPRGSNPTDAVRALAEKGVKFVIADLDASLLLEAVSTPEARDLLFLNTRASEDALRAESCRPNLLHTAPSRAMLADALAQYLMSKRWRRWFLVTGRSPGDRLMADAVRRAATRFGAEIVVEKEWAFKPGNARTDTGHVTLQTEIPAFTQVADYDVLVVTDEANEFGEYLPDRTFRPRPVAGTHGLKATAWSPVSEQWGAAQLQDRFERLAGRMMGALDYAAWTAARSVGEAAFRSRSSDPAVMTSYLRSPDFILSGFKGQGQSFRPWDGQMRQPVLIAGPRMLVSVSPQPGYLHQGSELDTLGFDGRESRCRF</sequence>
<dbReference type="Pfam" id="PF13458">
    <property type="entry name" value="Peripla_BP_6"/>
    <property type="match status" value="1"/>
</dbReference>
<evidence type="ECO:0000259" key="5">
    <source>
        <dbReference type="Pfam" id="PF13458"/>
    </source>
</evidence>
<dbReference type="NCBIfam" id="TIGR03863">
    <property type="entry name" value="PQQ_ABC_bind"/>
    <property type="match status" value="1"/>
</dbReference>
<keyword evidence="2 4" id="KW-0732">Signal</keyword>
<dbReference type="SUPFAM" id="SSF53822">
    <property type="entry name" value="Periplasmic binding protein-like I"/>
    <property type="match status" value="1"/>
</dbReference>
<feature type="signal peptide" evidence="4">
    <location>
        <begin position="1"/>
        <end position="18"/>
    </location>
</feature>
<keyword evidence="3" id="KW-0029">Amino-acid transport</keyword>
<dbReference type="EMBL" id="QQBB01000002">
    <property type="protein sequence ID" value="RDI61204.1"/>
    <property type="molecule type" value="Genomic_DNA"/>
</dbReference>
<dbReference type="PANTHER" id="PTHR30483:SF6">
    <property type="entry name" value="PERIPLASMIC BINDING PROTEIN OF ABC TRANSPORTER FOR NATURAL AMINO ACIDS"/>
    <property type="match status" value="1"/>
</dbReference>
<accession>A0A370HW72</accession>
<feature type="domain" description="Leucine-binding protein" evidence="5">
    <location>
        <begin position="44"/>
        <end position="199"/>
    </location>
</feature>
<evidence type="ECO:0000313" key="6">
    <source>
        <dbReference type="EMBL" id="RDI61204.1"/>
    </source>
</evidence>
<dbReference type="Gene3D" id="3.40.50.2300">
    <property type="match status" value="2"/>
</dbReference>
<name>A0A370HW72_9HYPH</name>
<evidence type="ECO:0000313" key="7">
    <source>
        <dbReference type="Proteomes" id="UP000254925"/>
    </source>
</evidence>
<comment type="similarity">
    <text evidence="1">Belongs to the leucine-binding protein family.</text>
</comment>
<dbReference type="InterPro" id="IPR022478">
    <property type="entry name" value="ABC_transptr_sub-bd_PQQ"/>
</dbReference>
<dbReference type="CDD" id="cd06268">
    <property type="entry name" value="PBP1_ABC_transporter_LIVBP-like"/>
    <property type="match status" value="1"/>
</dbReference>
<proteinExistence type="inferred from homology"/>
<evidence type="ECO:0000256" key="4">
    <source>
        <dbReference type="SAM" id="SignalP"/>
    </source>
</evidence>